<evidence type="ECO:0000313" key="2">
    <source>
        <dbReference type="EMBL" id="USQ85486.1"/>
    </source>
</evidence>
<accession>A0ABY4Z961</accession>
<gene>
    <name evidence="2" type="ORF">NFX46_17885</name>
</gene>
<protein>
    <submittedName>
        <fullName evidence="2">SDR family NAD(P)-dependent oxidoreductase</fullName>
    </submittedName>
</protein>
<evidence type="ECO:0000256" key="1">
    <source>
        <dbReference type="ARBA" id="ARBA00023002"/>
    </source>
</evidence>
<keyword evidence="1" id="KW-0560">Oxidoreductase</keyword>
<dbReference type="InterPro" id="IPR036291">
    <property type="entry name" value="NAD(P)-bd_dom_sf"/>
</dbReference>
<dbReference type="PANTHER" id="PTHR43157">
    <property type="entry name" value="PHOSPHATIDYLINOSITOL-GLYCAN BIOSYNTHESIS CLASS F PROTEIN-RELATED"/>
    <property type="match status" value="1"/>
</dbReference>
<evidence type="ECO:0000313" key="3">
    <source>
        <dbReference type="Proteomes" id="UP001056374"/>
    </source>
</evidence>
<dbReference type="PANTHER" id="PTHR43157:SF31">
    <property type="entry name" value="PHOSPHATIDYLINOSITOL-GLYCAN BIOSYNTHESIS CLASS F PROTEIN"/>
    <property type="match status" value="1"/>
</dbReference>
<sequence>MWAEIAAHYSRLDVLVDNAGLHAFAQRITSEGFADKTAVNCLGPFVLTEALKARLAASAPARIVNSASEAAQQARTIAPAEDLRRTDPYTHRESRWLCTDAPS</sequence>
<dbReference type="RefSeq" id="WP_252550561.1">
    <property type="nucleotide sequence ID" value="NZ_CP099468.1"/>
</dbReference>
<keyword evidence="3" id="KW-1185">Reference proteome</keyword>
<reference evidence="2" key="1">
    <citation type="submission" date="2022-06" db="EMBL/GenBank/DDBJ databases">
        <title>Complete genome sequence of soil microorganisms Streptomyces sp. Qhu-M197 isolated from Alpine meadows habitats on the Tibetan Plateau.</title>
        <authorList>
            <person name="Zhang B."/>
            <person name="Xiang X."/>
            <person name="Fan J."/>
        </authorList>
    </citation>
    <scope>NUCLEOTIDE SEQUENCE</scope>
    <source>
        <strain evidence="2">Qhu-M197</strain>
    </source>
</reference>
<dbReference type="Proteomes" id="UP001056374">
    <property type="component" value="Chromosome"/>
</dbReference>
<organism evidence="2 3">
    <name type="scientific">Streptomyces phaeoluteigriseus</name>
    <dbReference type="NCBI Taxonomy" id="114686"/>
    <lineage>
        <taxon>Bacteria</taxon>
        <taxon>Bacillati</taxon>
        <taxon>Actinomycetota</taxon>
        <taxon>Actinomycetes</taxon>
        <taxon>Kitasatosporales</taxon>
        <taxon>Streptomycetaceae</taxon>
        <taxon>Streptomyces</taxon>
        <taxon>Streptomyces aurantiacus group</taxon>
    </lineage>
</organism>
<name>A0ABY4Z961_9ACTN</name>
<dbReference type="SUPFAM" id="SSF51735">
    <property type="entry name" value="NAD(P)-binding Rossmann-fold domains"/>
    <property type="match status" value="1"/>
</dbReference>
<dbReference type="Pfam" id="PF00106">
    <property type="entry name" value="adh_short"/>
    <property type="match status" value="1"/>
</dbReference>
<dbReference type="InterPro" id="IPR002347">
    <property type="entry name" value="SDR_fam"/>
</dbReference>
<proteinExistence type="predicted"/>
<dbReference type="Gene3D" id="3.40.50.720">
    <property type="entry name" value="NAD(P)-binding Rossmann-like Domain"/>
    <property type="match status" value="1"/>
</dbReference>
<dbReference type="EMBL" id="CP099468">
    <property type="protein sequence ID" value="USQ85486.1"/>
    <property type="molecule type" value="Genomic_DNA"/>
</dbReference>